<dbReference type="EMBL" id="CP036263">
    <property type="protein sequence ID" value="QDS99297.1"/>
    <property type="molecule type" value="Genomic_DNA"/>
</dbReference>
<dbReference type="SUPFAM" id="SSF51445">
    <property type="entry name" value="(Trans)glycosidases"/>
    <property type="match status" value="2"/>
</dbReference>
<dbReference type="AlphaFoldDB" id="A0A517MWV8"/>
<gene>
    <name evidence="3" type="ORF">HG15A2_26190</name>
</gene>
<name>A0A517MWV8_9BACT</name>
<dbReference type="InterPro" id="IPR059177">
    <property type="entry name" value="GH29D-like_dom"/>
</dbReference>
<dbReference type="Pfam" id="PF02638">
    <property type="entry name" value="GHL10"/>
    <property type="match status" value="1"/>
</dbReference>
<dbReference type="Pfam" id="PF13290">
    <property type="entry name" value="CHB_HEX_C_1"/>
    <property type="match status" value="1"/>
</dbReference>
<dbReference type="InterPro" id="IPR003790">
    <property type="entry name" value="GHL10"/>
</dbReference>
<dbReference type="OrthoDB" id="252749at2"/>
<sequence length="729" mass="83381">MIQHHIKLLLLREPLPPAPIGFRTVCKKFSRSLGRIAAFGCFVFLQANARGENPTITNQNQQSEILQERLKIVPLAPACAGDELTAIVHLYNPTEHPAETDIEITVDGKEYARQHVIVQPLAREPVRIRLYLDKPGDYQVSTGKLETQLHLYAKSLDWKEKLEVARRRKRRAIYNNDGGDALYHKNVHTVLDVSTSGLAGSHVDTICYSTVGGLTFWHNSQVGQVVGRGVYDAMQKTLGIDPLELQSEFARQHGMEIFWSMRMNDTHDKVEVWDWLMPQWKRDHPEYLVGQSDKKYDWGAGNWTALDYNHRPVRDYIFDIIEDVAERYDLDGIELDFYRGEPYFKEQLLGQPVTDAQRERMTQLMRRLKDTAEKVSRTRGRPLLLSIRVPDSLAYCQDIGLDVQHWLEEGMADLLIVGGDHRYEPWENMVRLGHQHRRPVYACLAGDYLSQEESDWDDHWRGHALNAWQSGVDGIYTFNFLQHRHELLRQIGEPDVLKETDAVYHFTPGTHWGFLKNEKDYVSAVQANPPSGPITSHQRVVLDLPSQFDHDIRYTTDGSPPTQASLPYKEPIAVDRDVIVKSRSFDSDGIATPIMEKTYRYCQKRYLAADAPLPLDFFGLPNGAELSAIFELPEFEDEAEPLLFLSMMDVDALQEALIYINGKGPLLPPREVLSGLMTRDGYLPLPRKMLKQGKNSITFKFDNLNEGTSGFRVYRAEVVVPFANGKKPE</sequence>
<accession>A0A517MWV8</accession>
<dbReference type="Gene3D" id="3.20.20.80">
    <property type="entry name" value="Glycosidases"/>
    <property type="match status" value="1"/>
</dbReference>
<dbReference type="KEGG" id="amob:HG15A2_26190"/>
<evidence type="ECO:0000259" key="1">
    <source>
        <dbReference type="Pfam" id="PF02638"/>
    </source>
</evidence>
<evidence type="ECO:0000313" key="4">
    <source>
        <dbReference type="Proteomes" id="UP000319852"/>
    </source>
</evidence>
<organism evidence="3 4">
    <name type="scientific">Adhaeretor mobilis</name>
    <dbReference type="NCBI Taxonomy" id="1930276"/>
    <lineage>
        <taxon>Bacteria</taxon>
        <taxon>Pseudomonadati</taxon>
        <taxon>Planctomycetota</taxon>
        <taxon>Planctomycetia</taxon>
        <taxon>Pirellulales</taxon>
        <taxon>Lacipirellulaceae</taxon>
        <taxon>Adhaeretor</taxon>
    </lineage>
</organism>
<keyword evidence="4" id="KW-1185">Reference proteome</keyword>
<dbReference type="Proteomes" id="UP000319852">
    <property type="component" value="Chromosome"/>
</dbReference>
<evidence type="ECO:0000313" key="3">
    <source>
        <dbReference type="EMBL" id="QDS99297.1"/>
    </source>
</evidence>
<proteinExistence type="predicted"/>
<dbReference type="InterPro" id="IPR017853">
    <property type="entry name" value="GH"/>
</dbReference>
<dbReference type="RefSeq" id="WP_145060537.1">
    <property type="nucleotide sequence ID" value="NZ_CP036263.1"/>
</dbReference>
<reference evidence="3 4" key="1">
    <citation type="submission" date="2019-02" db="EMBL/GenBank/DDBJ databases">
        <title>Deep-cultivation of Planctomycetes and their phenomic and genomic characterization uncovers novel biology.</title>
        <authorList>
            <person name="Wiegand S."/>
            <person name="Jogler M."/>
            <person name="Boedeker C."/>
            <person name="Pinto D."/>
            <person name="Vollmers J."/>
            <person name="Rivas-Marin E."/>
            <person name="Kohn T."/>
            <person name="Peeters S.H."/>
            <person name="Heuer A."/>
            <person name="Rast P."/>
            <person name="Oberbeckmann S."/>
            <person name="Bunk B."/>
            <person name="Jeske O."/>
            <person name="Meyerdierks A."/>
            <person name="Storesund J.E."/>
            <person name="Kallscheuer N."/>
            <person name="Luecker S."/>
            <person name="Lage O.M."/>
            <person name="Pohl T."/>
            <person name="Merkel B.J."/>
            <person name="Hornburger P."/>
            <person name="Mueller R.-W."/>
            <person name="Bruemmer F."/>
            <person name="Labrenz M."/>
            <person name="Spormann A.M."/>
            <person name="Op den Camp H."/>
            <person name="Overmann J."/>
            <person name="Amann R."/>
            <person name="Jetten M.S.M."/>
            <person name="Mascher T."/>
            <person name="Medema M.H."/>
            <person name="Devos D.P."/>
            <person name="Kaster A.-K."/>
            <person name="Ovreas L."/>
            <person name="Rohde M."/>
            <person name="Galperin M.Y."/>
            <person name="Jogler C."/>
        </authorList>
    </citation>
    <scope>NUCLEOTIDE SEQUENCE [LARGE SCALE GENOMIC DNA]</scope>
    <source>
        <strain evidence="3 4">HG15A2</strain>
    </source>
</reference>
<feature type="domain" description="GH29D-like beta-sandwich" evidence="2">
    <location>
        <begin position="529"/>
        <end position="592"/>
    </location>
</feature>
<evidence type="ECO:0000259" key="2">
    <source>
        <dbReference type="Pfam" id="PF13290"/>
    </source>
</evidence>
<feature type="domain" description="Glycosyl hydrolase-like 10" evidence="1">
    <location>
        <begin position="215"/>
        <end position="343"/>
    </location>
</feature>
<protein>
    <submittedName>
        <fullName evidence="3">Uncharacterized protein</fullName>
    </submittedName>
</protein>